<evidence type="ECO:0000256" key="1">
    <source>
        <dbReference type="ARBA" id="ARBA00022679"/>
    </source>
</evidence>
<gene>
    <name evidence="3" type="ORF">RO02_00760</name>
</gene>
<evidence type="ECO:0000313" key="4">
    <source>
        <dbReference type="Proteomes" id="UP000067061"/>
    </source>
</evidence>
<dbReference type="RefSeq" id="WP_060495671.1">
    <property type="nucleotide sequence ID" value="NZ_CP013121.1"/>
</dbReference>
<dbReference type="InterPro" id="IPR013785">
    <property type="entry name" value="Aldolase_TIM"/>
</dbReference>
<keyword evidence="1" id="KW-0808">Transferase</keyword>
<feature type="domain" description="DAHP synthetase I/KDSA" evidence="2">
    <location>
        <begin position="5"/>
        <end position="233"/>
    </location>
</feature>
<dbReference type="EMBL" id="CP013121">
    <property type="protein sequence ID" value="ALM93195.1"/>
    <property type="molecule type" value="Genomic_DNA"/>
</dbReference>
<dbReference type="AlphaFoldDB" id="A0AAC8WE39"/>
<dbReference type="InterPro" id="IPR052899">
    <property type="entry name" value="Class-I_DAHP_synthase"/>
</dbReference>
<dbReference type="NCBIfam" id="NF006421">
    <property type="entry name" value="PRK08673.1"/>
    <property type="match status" value="1"/>
</dbReference>
<reference evidence="3 4" key="1">
    <citation type="submission" date="2015-11" db="EMBL/GenBank/DDBJ databases">
        <authorList>
            <person name="Kook J.-K."/>
            <person name="Park S.-N."/>
            <person name="Lim Y.K."/>
            <person name="Jo E."/>
        </authorList>
    </citation>
    <scope>NUCLEOTIDE SEQUENCE [LARGE SCALE GENOMIC DNA]</scope>
    <source>
        <strain evidence="3 4">ChDC F306</strain>
    </source>
</reference>
<dbReference type="Gene3D" id="3.20.20.70">
    <property type="entry name" value="Aldolase class I"/>
    <property type="match status" value="1"/>
</dbReference>
<evidence type="ECO:0000313" key="3">
    <source>
        <dbReference type="EMBL" id="ALM93195.1"/>
    </source>
</evidence>
<dbReference type="PANTHER" id="PTHR43018">
    <property type="entry name" value="PHOSPHO-2-DEHYDRO-3-DEOXYHEPTONATE ALDOLASE"/>
    <property type="match status" value="1"/>
</dbReference>
<sequence>MKNKLFIAGPCVIESRDHIFEVAAFLNEIGIKYIRGGCFKLRTSSSSFQGLGEKAVYFLKEAAIQYNLKTVSEIIDIRQIDLMAENIDILQIGTRNMYNYPLLSEIGKRKNPIILKRGFSATIDEWLSSAEYIKNSGNKNIVLCERGIRTFNKYTRNTLDLSCVPYLKMKTNYKVIVDPSHGTGIRELISPMSKASMACGADGIIVEIHNFPERALCDKEQAINYDEFQKLYKELKLF</sequence>
<dbReference type="GO" id="GO:0009073">
    <property type="term" value="P:aromatic amino acid family biosynthetic process"/>
    <property type="evidence" value="ECO:0007669"/>
    <property type="project" value="InterPro"/>
</dbReference>
<protein>
    <recommendedName>
        <fullName evidence="2">DAHP synthetase I/KDSA domain-containing protein</fullName>
    </recommendedName>
</protein>
<dbReference type="Pfam" id="PF00793">
    <property type="entry name" value="DAHP_synth_1"/>
    <property type="match status" value="1"/>
</dbReference>
<dbReference type="GO" id="GO:0016740">
    <property type="term" value="F:transferase activity"/>
    <property type="evidence" value="ECO:0007669"/>
    <property type="project" value="UniProtKB-KW"/>
</dbReference>
<accession>A0AAC8WE39</accession>
<name>A0AAC8WE39_FUSNP</name>
<dbReference type="GO" id="GO:0016832">
    <property type="term" value="F:aldehyde-lyase activity"/>
    <property type="evidence" value="ECO:0007669"/>
    <property type="project" value="InterPro"/>
</dbReference>
<dbReference type="SUPFAM" id="SSF51569">
    <property type="entry name" value="Aldolase"/>
    <property type="match status" value="1"/>
</dbReference>
<dbReference type="InterPro" id="IPR006268">
    <property type="entry name" value="DAHP_syn_2"/>
</dbReference>
<dbReference type="PANTHER" id="PTHR43018:SF2">
    <property type="entry name" value="PHOSPHO-2-DEHYDRO-3-DEOXYHEPTONATE ALDOLASE"/>
    <property type="match status" value="1"/>
</dbReference>
<dbReference type="Proteomes" id="UP000067061">
    <property type="component" value="Chromosome"/>
</dbReference>
<dbReference type="NCBIfam" id="TIGR01361">
    <property type="entry name" value="DAHP_synth_Bsub"/>
    <property type="match status" value="1"/>
</dbReference>
<proteinExistence type="predicted"/>
<dbReference type="NCBIfam" id="NF009239">
    <property type="entry name" value="PRK12595.1"/>
    <property type="match status" value="1"/>
</dbReference>
<evidence type="ECO:0000259" key="2">
    <source>
        <dbReference type="Pfam" id="PF00793"/>
    </source>
</evidence>
<organism evidence="3 4">
    <name type="scientific">Fusobacterium nucleatum subsp. polymorphum</name>
    <name type="common">Fusobacterium polymorphum</name>
    <dbReference type="NCBI Taxonomy" id="76857"/>
    <lineage>
        <taxon>Bacteria</taxon>
        <taxon>Fusobacteriati</taxon>
        <taxon>Fusobacteriota</taxon>
        <taxon>Fusobacteriia</taxon>
        <taxon>Fusobacteriales</taxon>
        <taxon>Fusobacteriaceae</taxon>
        <taxon>Fusobacterium</taxon>
    </lineage>
</organism>
<dbReference type="InterPro" id="IPR006218">
    <property type="entry name" value="DAHP1/KDSA"/>
</dbReference>